<dbReference type="EMBL" id="DS469650">
    <property type="protein sequence ID" value="EDO37289.1"/>
    <property type="molecule type" value="Genomic_DNA"/>
</dbReference>
<dbReference type="OMA" id="DVMVCGA"/>
<evidence type="ECO:0000256" key="7">
    <source>
        <dbReference type="ARBA" id="ARBA00023160"/>
    </source>
</evidence>
<feature type="active site" description="For beta-ketoacyl synthase activity" evidence="9">
    <location>
        <position position="161"/>
    </location>
</feature>
<dbReference type="STRING" id="45351.A7SG79"/>
<dbReference type="Pfam" id="PF02801">
    <property type="entry name" value="Ketoacyl-synt_C"/>
    <property type="match status" value="1"/>
</dbReference>
<reference evidence="11 12" key="1">
    <citation type="journal article" date="2007" name="Science">
        <title>Sea anemone genome reveals ancestral eumetazoan gene repertoire and genomic organization.</title>
        <authorList>
            <person name="Putnam N.H."/>
            <person name="Srivastava M."/>
            <person name="Hellsten U."/>
            <person name="Dirks B."/>
            <person name="Chapman J."/>
            <person name="Salamov A."/>
            <person name="Terry A."/>
            <person name="Shapiro H."/>
            <person name="Lindquist E."/>
            <person name="Kapitonov V.V."/>
            <person name="Jurka J."/>
            <person name="Genikhovich G."/>
            <person name="Grigoriev I.V."/>
            <person name="Lucas S.M."/>
            <person name="Steele R.E."/>
            <person name="Finnerty J.R."/>
            <person name="Technau U."/>
            <person name="Martindale M.Q."/>
            <person name="Rokhsar D.S."/>
        </authorList>
    </citation>
    <scope>NUCLEOTIDE SEQUENCE [LARGE SCALE GENOMIC DNA]</scope>
    <source>
        <strain evidence="12">CH2 X CH6</strain>
    </source>
</reference>
<evidence type="ECO:0000256" key="6">
    <source>
        <dbReference type="ARBA" id="ARBA00023098"/>
    </source>
</evidence>
<dbReference type="GO" id="GO:0006633">
    <property type="term" value="P:fatty acid biosynthetic process"/>
    <property type="evidence" value="ECO:0000318"/>
    <property type="project" value="GO_Central"/>
</dbReference>
<dbReference type="Gene3D" id="3.40.47.10">
    <property type="match status" value="2"/>
</dbReference>
<feature type="domain" description="Ketosynthase family 3 (KS3)" evidence="10">
    <location>
        <begin position="1"/>
        <end position="420"/>
    </location>
</feature>
<dbReference type="SUPFAM" id="SSF53901">
    <property type="entry name" value="Thiolase-like"/>
    <property type="match status" value="2"/>
</dbReference>
<evidence type="ECO:0000256" key="4">
    <source>
        <dbReference type="ARBA" id="ARBA00022679"/>
    </source>
</evidence>
<dbReference type="HOGENOM" id="CLU_000022_69_2_1"/>
<evidence type="ECO:0000256" key="3">
    <source>
        <dbReference type="ARBA" id="ARBA00022516"/>
    </source>
</evidence>
<dbReference type="InterPro" id="IPR014031">
    <property type="entry name" value="Ketoacyl_synth_C"/>
</dbReference>
<comment type="similarity">
    <text evidence="1">Belongs to the thiolase-like superfamily. Beta-ketoacyl-ACP synthases family.</text>
</comment>
<keyword evidence="7" id="KW-0275">Fatty acid biosynthesis</keyword>
<dbReference type="NCBIfam" id="NF005589">
    <property type="entry name" value="PRK07314.1"/>
    <property type="match status" value="1"/>
</dbReference>
<dbReference type="PANTHER" id="PTHR11712:SF336">
    <property type="entry name" value="3-OXOACYL-[ACYL-CARRIER-PROTEIN] SYNTHASE, MITOCHONDRIAL"/>
    <property type="match status" value="1"/>
</dbReference>
<dbReference type="InterPro" id="IPR018201">
    <property type="entry name" value="Ketoacyl_synth_AS"/>
</dbReference>
<dbReference type="InterPro" id="IPR000794">
    <property type="entry name" value="Beta-ketoacyl_synthase"/>
</dbReference>
<accession>A7SG79</accession>
<dbReference type="PROSITE" id="PS52004">
    <property type="entry name" value="KS3_2"/>
    <property type="match status" value="1"/>
</dbReference>
<dbReference type="InterPro" id="IPR014030">
    <property type="entry name" value="Ketoacyl_synth_N"/>
</dbReference>
<dbReference type="PANTHER" id="PTHR11712">
    <property type="entry name" value="POLYKETIDE SYNTHASE-RELATED"/>
    <property type="match status" value="1"/>
</dbReference>
<dbReference type="CDD" id="cd00834">
    <property type="entry name" value="KAS_I_II"/>
    <property type="match status" value="1"/>
</dbReference>
<keyword evidence="12" id="KW-1185">Reference proteome</keyword>
<keyword evidence="8" id="KW-0012">Acyltransferase</keyword>
<dbReference type="InterPro" id="IPR017568">
    <property type="entry name" value="3-oxoacyl-ACP_synth-2"/>
</dbReference>
<evidence type="ECO:0000256" key="2">
    <source>
        <dbReference type="ARBA" id="ARBA00013191"/>
    </source>
</evidence>
<dbReference type="GO" id="GO:0004315">
    <property type="term" value="F:3-oxoacyl-[acyl-carrier-protein] synthase activity"/>
    <property type="evidence" value="ECO:0000318"/>
    <property type="project" value="GO_Central"/>
</dbReference>
<gene>
    <name evidence="11" type="ORF">NEMVEDRAFT_v1g117182</name>
</gene>
<organism evidence="11 12">
    <name type="scientific">Nematostella vectensis</name>
    <name type="common">Starlet sea anemone</name>
    <dbReference type="NCBI Taxonomy" id="45351"/>
    <lineage>
        <taxon>Eukaryota</taxon>
        <taxon>Metazoa</taxon>
        <taxon>Cnidaria</taxon>
        <taxon>Anthozoa</taxon>
        <taxon>Hexacorallia</taxon>
        <taxon>Actiniaria</taxon>
        <taxon>Edwardsiidae</taxon>
        <taxon>Nematostella</taxon>
    </lineage>
</organism>
<evidence type="ECO:0000313" key="11">
    <source>
        <dbReference type="EMBL" id="EDO37289.1"/>
    </source>
</evidence>
<dbReference type="InterPro" id="IPR020841">
    <property type="entry name" value="PKS_Beta-ketoAc_synthase_dom"/>
</dbReference>
<evidence type="ECO:0000256" key="5">
    <source>
        <dbReference type="ARBA" id="ARBA00022832"/>
    </source>
</evidence>
<evidence type="ECO:0000313" key="12">
    <source>
        <dbReference type="Proteomes" id="UP000001593"/>
    </source>
</evidence>
<proteinExistence type="inferred from homology"/>
<dbReference type="PhylomeDB" id="A7SG79"/>
<keyword evidence="5" id="KW-0276">Fatty acid metabolism</keyword>
<evidence type="ECO:0000259" key="10">
    <source>
        <dbReference type="PROSITE" id="PS52004"/>
    </source>
</evidence>
<protein>
    <recommendedName>
        <fullName evidence="2">beta-ketoacyl-[acyl-carrier-protein] synthase I</fullName>
        <ecNumber evidence="2">2.3.1.41</ecNumber>
    </recommendedName>
</protein>
<keyword evidence="3" id="KW-0444">Lipid biosynthesis</keyword>
<keyword evidence="4" id="KW-0808">Transferase</keyword>
<dbReference type="FunFam" id="3.40.47.10:FF:000015">
    <property type="entry name" value="3-oxoacyl-[acyl-carrier-protein] synthase, mitochondrial"/>
    <property type="match status" value="1"/>
</dbReference>
<evidence type="ECO:0000256" key="8">
    <source>
        <dbReference type="ARBA" id="ARBA00023315"/>
    </source>
</evidence>
<keyword evidence="6" id="KW-0443">Lipid metabolism</keyword>
<dbReference type="EC" id="2.3.1.41" evidence="2"/>
<dbReference type="InterPro" id="IPR016039">
    <property type="entry name" value="Thiolase-like"/>
</dbReference>
<dbReference type="PROSITE" id="PS00606">
    <property type="entry name" value="KS3_1"/>
    <property type="match status" value="1"/>
</dbReference>
<dbReference type="Pfam" id="PF00109">
    <property type="entry name" value="ketoacyl-synt"/>
    <property type="match status" value="1"/>
</dbReference>
<dbReference type="PIRSF" id="PIRSF000447">
    <property type="entry name" value="KAS_II"/>
    <property type="match status" value="1"/>
</dbReference>
<dbReference type="FunFam" id="3.40.47.10:FF:000018">
    <property type="entry name" value="3-oxoacyl-[acyl-carrier-protein] synthase 2"/>
    <property type="match status" value="1"/>
</dbReference>
<dbReference type="AlphaFoldDB" id="A7SG79"/>
<feature type="non-terminal residue" evidence="11">
    <location>
        <position position="423"/>
    </location>
</feature>
<evidence type="ECO:0000256" key="1">
    <source>
        <dbReference type="ARBA" id="ARBA00008467"/>
    </source>
</evidence>
<dbReference type="InParanoid" id="A7SG79"/>
<evidence type="ECO:0000256" key="9">
    <source>
        <dbReference type="PIRSR" id="PIRSR000447-1"/>
    </source>
</evidence>
<dbReference type="eggNOG" id="KOG1394">
    <property type="taxonomic scope" value="Eukaryota"/>
</dbReference>
<sequence length="423" mass="44748">GLVTPLGSGTEYVWRRLINGACGLACISDKGSQQNMENMAWHATGFVPAGTGEGEFDQTSWHKSRSTSDEAYFAVAAAQEAFDSCGWTPATQEEKEKTGVSIGTGIGDTKGLPEMGAILKNQGYKKVGPFFVTRSLLSMSSGIVSMYFNLQGPNHAVATACAAGAHAIGDAYRMIAHGDANVMLAGGTESAITPLCMASLCKARALTTKYNDSPHEASRPFDRDRSGFVIAEGAGILVLEEHQHAVSRGAHIYAEMLGYGLSGDAHHITAPSQDGRGAYLAMSNALRDAGLSPSDIHYINAHATSTPLGDAVENRAIVRLFANDNRQHELKISSTKGAVGHLLGAAGAVEAIFTILALKKGLCPPTLNLQNFDPEEDFQRFNYVANNAQPLTTDPSTTRLVALTNSFGFGGTNACLCIGQYVE</sequence>
<name>A7SG79_NEMVE</name>
<dbReference type="GO" id="GO:0005739">
    <property type="term" value="C:mitochondrion"/>
    <property type="evidence" value="ECO:0000318"/>
    <property type="project" value="GO_Central"/>
</dbReference>
<dbReference type="Proteomes" id="UP000001593">
    <property type="component" value="Unassembled WGS sequence"/>
</dbReference>
<dbReference type="SMART" id="SM00825">
    <property type="entry name" value="PKS_KS"/>
    <property type="match status" value="1"/>
</dbReference>